<name>A0ABW5Q166_9BACI</name>
<dbReference type="InterPro" id="IPR054467">
    <property type="entry name" value="YkoP-like_dom"/>
</dbReference>
<evidence type="ECO:0000313" key="2">
    <source>
        <dbReference type="EMBL" id="MFD2629150.1"/>
    </source>
</evidence>
<keyword evidence="3" id="KW-1185">Reference proteome</keyword>
<evidence type="ECO:0000313" key="3">
    <source>
        <dbReference type="Proteomes" id="UP001597451"/>
    </source>
</evidence>
<organism evidence="2 3">
    <name type="scientific">Oceanobacillus kapialis</name>
    <dbReference type="NCBI Taxonomy" id="481353"/>
    <lineage>
        <taxon>Bacteria</taxon>
        <taxon>Bacillati</taxon>
        <taxon>Bacillota</taxon>
        <taxon>Bacilli</taxon>
        <taxon>Bacillales</taxon>
        <taxon>Bacillaceae</taxon>
        <taxon>Oceanobacillus</taxon>
    </lineage>
</organism>
<dbReference type="Proteomes" id="UP001597451">
    <property type="component" value="Unassembled WGS sequence"/>
</dbReference>
<dbReference type="RefSeq" id="WP_379561909.1">
    <property type="nucleotide sequence ID" value="NZ_JBHUMX010000035.1"/>
</dbReference>
<protein>
    <recommendedName>
        <fullName evidence="1">YkoP-like domain-containing protein</fullName>
    </recommendedName>
</protein>
<reference evidence="3" key="1">
    <citation type="journal article" date="2019" name="Int. J. Syst. Evol. Microbiol.">
        <title>The Global Catalogue of Microorganisms (GCM) 10K type strain sequencing project: providing services to taxonomists for standard genome sequencing and annotation.</title>
        <authorList>
            <consortium name="The Broad Institute Genomics Platform"/>
            <consortium name="The Broad Institute Genome Sequencing Center for Infectious Disease"/>
            <person name="Wu L."/>
            <person name="Ma J."/>
        </authorList>
    </citation>
    <scope>NUCLEOTIDE SEQUENCE [LARGE SCALE GENOMIC DNA]</scope>
    <source>
        <strain evidence="3">TISTR 1858</strain>
    </source>
</reference>
<gene>
    <name evidence="2" type="ORF">ACFSUN_10215</name>
</gene>
<evidence type="ECO:0000259" key="1">
    <source>
        <dbReference type="Pfam" id="PF22790"/>
    </source>
</evidence>
<feature type="domain" description="YkoP-like" evidence="1">
    <location>
        <begin position="2"/>
        <end position="178"/>
    </location>
</feature>
<dbReference type="EMBL" id="JBHUMX010000035">
    <property type="protein sequence ID" value="MFD2629150.1"/>
    <property type="molecule type" value="Genomic_DNA"/>
</dbReference>
<accession>A0ABW5Q166</accession>
<dbReference type="Pfam" id="PF22790">
    <property type="entry name" value="YkoP"/>
    <property type="match status" value="1"/>
</dbReference>
<sequence>MKSYLMNVWTYLDPLYYKCTRLQYLQGESESNTILRVRLTRYKGGPITLQDGTKILKNDLLLKIHLHNVRMLKELEGVSSEVKRAVYIYHMVKRSLPSLAAYLSKHQKSSQIKGIIGITSLKTGASRLGFELAPIKSKYYVAYKKITLIPIQLIAGKKRLNQEPVYLFMSKQHLLGEYR</sequence>
<comment type="caution">
    <text evidence="2">The sequence shown here is derived from an EMBL/GenBank/DDBJ whole genome shotgun (WGS) entry which is preliminary data.</text>
</comment>
<proteinExistence type="predicted"/>